<dbReference type="EMBL" id="JAUSUO010000002">
    <property type="protein sequence ID" value="MDQ0342692.1"/>
    <property type="molecule type" value="Genomic_DNA"/>
</dbReference>
<evidence type="ECO:0000313" key="2">
    <source>
        <dbReference type="EMBL" id="MDQ0342692.1"/>
    </source>
</evidence>
<dbReference type="PRINTS" id="PR00368">
    <property type="entry name" value="FADPNR"/>
</dbReference>
<name>A0ABU0D2Q6_9BACI</name>
<dbReference type="InterPro" id="IPR036188">
    <property type="entry name" value="FAD/NAD-bd_sf"/>
</dbReference>
<dbReference type="SUPFAM" id="SSF51905">
    <property type="entry name" value="FAD/NAD(P)-binding domain"/>
    <property type="match status" value="1"/>
</dbReference>
<dbReference type="Proteomes" id="UP001232343">
    <property type="component" value="Unassembled WGS sequence"/>
</dbReference>
<evidence type="ECO:0000256" key="1">
    <source>
        <dbReference type="ARBA" id="ARBA00023002"/>
    </source>
</evidence>
<evidence type="ECO:0000313" key="3">
    <source>
        <dbReference type="Proteomes" id="UP001232343"/>
    </source>
</evidence>
<dbReference type="Pfam" id="PF13738">
    <property type="entry name" value="Pyr_redox_3"/>
    <property type="match status" value="1"/>
</dbReference>
<dbReference type="RefSeq" id="WP_244680774.1">
    <property type="nucleotide sequence ID" value="NZ_JALIRM010000002.1"/>
</dbReference>
<proteinExistence type="predicted"/>
<reference evidence="2 3" key="1">
    <citation type="submission" date="2023-07" db="EMBL/GenBank/DDBJ databases">
        <title>Genomic Encyclopedia of Type Strains, Phase IV (KMG-IV): sequencing the most valuable type-strain genomes for metagenomic binning, comparative biology and taxonomic classification.</title>
        <authorList>
            <person name="Goeker M."/>
        </authorList>
    </citation>
    <scope>NUCLEOTIDE SEQUENCE [LARGE SCALE GENOMIC DNA]</scope>
    <source>
        <strain evidence="2 3">DSM 27848</strain>
    </source>
</reference>
<dbReference type="Gene3D" id="3.50.50.60">
    <property type="entry name" value="FAD/NAD(P)-binding domain"/>
    <property type="match status" value="1"/>
</dbReference>
<comment type="caution">
    <text evidence="2">The sequence shown here is derived from an EMBL/GenBank/DDBJ whole genome shotgun (WGS) entry which is preliminary data.</text>
</comment>
<protein>
    <submittedName>
        <fullName evidence="2">Thioredoxin reductase</fullName>
    </submittedName>
</protein>
<keyword evidence="3" id="KW-1185">Reference proteome</keyword>
<organism evidence="2 3">
    <name type="scientific">Lederbergia wuyishanensis</name>
    <dbReference type="NCBI Taxonomy" id="1347903"/>
    <lineage>
        <taxon>Bacteria</taxon>
        <taxon>Bacillati</taxon>
        <taxon>Bacillota</taxon>
        <taxon>Bacilli</taxon>
        <taxon>Bacillales</taxon>
        <taxon>Bacillaceae</taxon>
        <taxon>Lederbergia</taxon>
    </lineage>
</organism>
<accession>A0ABU0D2Q6</accession>
<gene>
    <name evidence="2" type="ORF">J2S14_001504</name>
</gene>
<sequence length="461" mass="50773">MTALNDNIQGCCSPRKNDLENKNVPNKEITKQLPVVIIGAGPVGLAAAAHLASSGQSFILLEAGIEVGANIKSWGHIRLFSPWRYNIDKAAMNLLNDSGWVQPELENLPTGQELVEQYLKPLSKVAEIQPFVYLNTKVLSIGRKDLDKMKTANRENVPFVIHSENNGEYRSFEARAVIDATGTWGNPNPAISSGVWLADEKSLQEKIYYGIPDILGKEQQRYANKRIAVVGGGHSAINTLLDLAKLKESYPETEILWIMRRQRVEDAYGGEEKDALEARGLLGSRIHHMVDSRQVKVITPFHIQLVRKSEEGIELIGNQNDKQFRLDGIDEMIVNTGSRPDFSIISELRTSIDSATESVKALAPLIDPNIHSCGTVRPHGEKEIRQPEKDFYIVGAKSYGRAPTFLMATGYEQVRSVAAYLSGDLNAAKKVELDLPETGVCSVNLTSKSSCDGPASACCNY</sequence>
<dbReference type="PANTHER" id="PTHR43539:SF78">
    <property type="entry name" value="FLAVIN-CONTAINING MONOOXYGENASE"/>
    <property type="match status" value="1"/>
</dbReference>
<dbReference type="PRINTS" id="PR00411">
    <property type="entry name" value="PNDRDTASEI"/>
</dbReference>
<dbReference type="PANTHER" id="PTHR43539">
    <property type="entry name" value="FLAVIN-BINDING MONOOXYGENASE-LIKE PROTEIN (AFU_ORTHOLOGUE AFUA_4G09220)"/>
    <property type="match status" value="1"/>
</dbReference>
<dbReference type="InterPro" id="IPR050982">
    <property type="entry name" value="Auxin_biosynth/cation_transpt"/>
</dbReference>
<keyword evidence="1" id="KW-0560">Oxidoreductase</keyword>